<feature type="compositionally biased region" description="Low complexity" evidence="1">
    <location>
        <begin position="11"/>
        <end position="24"/>
    </location>
</feature>
<evidence type="ECO:0000313" key="3">
    <source>
        <dbReference type="EMBL" id="CCM62170.1"/>
    </source>
</evidence>
<dbReference type="HOGENOM" id="CLU_1567839_0_0_11"/>
<sequence>MSWYSQEDAGRAAQTQAGQPGAAQVNPDHGDIGTVPVSALVPIMATASNRPLRGLARLLIVIGIVFSLLSIGGSIAWVAAIGGAVDFAIEDIEQANEDKGDEIFFDLDEEASNIKGVLDLAGIGVGAVGFALGLVIMVIGGVARQLDKTLAPIGTPGSGSQSMAAVAQSG</sequence>
<keyword evidence="2" id="KW-1133">Transmembrane helix</keyword>
<feature type="region of interest" description="Disordered" evidence="1">
    <location>
        <begin position="1"/>
        <end position="28"/>
    </location>
</feature>
<accession>R4YW91</accession>
<dbReference type="AlphaFoldDB" id="R4YW91"/>
<evidence type="ECO:0000313" key="4">
    <source>
        <dbReference type="Proteomes" id="UP000018291"/>
    </source>
</evidence>
<keyword evidence="4" id="KW-1185">Reference proteome</keyword>
<reference evidence="3 4" key="1">
    <citation type="journal article" date="2013" name="ISME J.">
        <title>Metabolic model for the filamentous 'Candidatus Microthrix parvicella' based on genomic and metagenomic analyses.</title>
        <authorList>
            <person name="Jon McIlroy S."/>
            <person name="Kristiansen R."/>
            <person name="Albertsen M."/>
            <person name="Michael Karst S."/>
            <person name="Rossetti S."/>
            <person name="Lund Nielsen J."/>
            <person name="Tandoi V."/>
            <person name="James Seviour R."/>
            <person name="Nielsen P.H."/>
        </authorList>
    </citation>
    <scope>NUCLEOTIDE SEQUENCE [LARGE SCALE GENOMIC DNA]</scope>
    <source>
        <strain evidence="3 4">RN1</strain>
    </source>
</reference>
<proteinExistence type="predicted"/>
<keyword evidence="2" id="KW-0812">Transmembrane</keyword>
<evidence type="ECO:0000256" key="2">
    <source>
        <dbReference type="SAM" id="Phobius"/>
    </source>
</evidence>
<gene>
    <name evidence="3" type="ORF">BN381_100057</name>
</gene>
<dbReference type="EMBL" id="CANL01000002">
    <property type="protein sequence ID" value="CCM62170.1"/>
    <property type="molecule type" value="Genomic_DNA"/>
</dbReference>
<evidence type="ECO:0000256" key="1">
    <source>
        <dbReference type="SAM" id="MobiDB-lite"/>
    </source>
</evidence>
<organism evidence="3 4">
    <name type="scientific">Candidatus Neomicrothrix parvicella RN1</name>
    <dbReference type="NCBI Taxonomy" id="1229780"/>
    <lineage>
        <taxon>Bacteria</taxon>
        <taxon>Bacillati</taxon>
        <taxon>Actinomycetota</taxon>
        <taxon>Acidimicrobiia</taxon>
        <taxon>Acidimicrobiales</taxon>
        <taxon>Microthrixaceae</taxon>
        <taxon>Candidatus Neomicrothrix</taxon>
    </lineage>
</organism>
<feature type="transmembrane region" description="Helical" evidence="2">
    <location>
        <begin position="58"/>
        <end position="80"/>
    </location>
</feature>
<dbReference type="RefSeq" id="WP_012223343.1">
    <property type="nucleotide sequence ID" value="NZ_HG422565.1"/>
</dbReference>
<protein>
    <submittedName>
        <fullName evidence="3">Uncharacterized protein</fullName>
    </submittedName>
</protein>
<feature type="transmembrane region" description="Helical" evidence="2">
    <location>
        <begin position="120"/>
        <end position="143"/>
    </location>
</feature>
<dbReference type="Proteomes" id="UP000018291">
    <property type="component" value="Unassembled WGS sequence"/>
</dbReference>
<comment type="caution">
    <text evidence="3">The sequence shown here is derived from an EMBL/GenBank/DDBJ whole genome shotgun (WGS) entry which is preliminary data.</text>
</comment>
<dbReference type="STRING" id="1229780.BN381_100057"/>
<name>R4YW91_9ACTN</name>
<keyword evidence="2" id="KW-0472">Membrane</keyword>